<name>A0AAU9TZQ0_EUPED</name>
<dbReference type="InterPro" id="IPR043504">
    <property type="entry name" value="Peptidase_S1_PA_chymotrypsin"/>
</dbReference>
<evidence type="ECO:0000256" key="2">
    <source>
        <dbReference type="ARBA" id="ARBA00024195"/>
    </source>
</evidence>
<dbReference type="GO" id="GO:0006508">
    <property type="term" value="P:proteolysis"/>
    <property type="evidence" value="ECO:0007669"/>
    <property type="project" value="InterPro"/>
</dbReference>
<keyword evidence="1" id="KW-1015">Disulfide bond</keyword>
<proteinExistence type="inferred from homology"/>
<dbReference type="EMBL" id="CAKOGL010000012">
    <property type="protein sequence ID" value="CAH2092545.1"/>
    <property type="molecule type" value="Genomic_DNA"/>
</dbReference>
<dbReference type="InterPro" id="IPR001254">
    <property type="entry name" value="Trypsin_dom"/>
</dbReference>
<dbReference type="InterPro" id="IPR051487">
    <property type="entry name" value="Ser/Thr_Proteases_Immune/Dev"/>
</dbReference>
<comment type="caution">
    <text evidence="4">The sequence shown here is derived from an EMBL/GenBank/DDBJ whole genome shotgun (WGS) entry which is preliminary data.</text>
</comment>
<gene>
    <name evidence="4" type="ORF">EEDITHA_LOCUS8298</name>
</gene>
<feature type="domain" description="Peptidase S1" evidence="3">
    <location>
        <begin position="27"/>
        <end position="262"/>
    </location>
</feature>
<evidence type="ECO:0000256" key="1">
    <source>
        <dbReference type="ARBA" id="ARBA00023157"/>
    </source>
</evidence>
<dbReference type="Proteomes" id="UP001153954">
    <property type="component" value="Unassembled WGS sequence"/>
</dbReference>
<accession>A0AAU9TZQ0</accession>
<dbReference type="Gene3D" id="2.40.10.10">
    <property type="entry name" value="Trypsin-like serine proteases"/>
    <property type="match status" value="1"/>
</dbReference>
<evidence type="ECO:0000313" key="5">
    <source>
        <dbReference type="Proteomes" id="UP001153954"/>
    </source>
</evidence>
<sequence>MFNFVTVSLCGVRWESIRCASDSERGTPEGKVQDIGRFPWFGIVQHTFYLGGKVRFAVTSGVLIHPEYAIAPAEDIARIHPELLTNNTKFILWQSKTMKYSLDLDTYYLPPEYTDGVTLASIALLQILTYGQIGPRAPVLPVCLPIKGAGTFTELYAVKMTDEMGEVEKEMLKMNYVDSQECEEFYFKHELNHKKMSPKNPLCAVSTQRRPCVWDGGVALVTKLAWGYWTFIGFSVRGPGCGAPTRFLYIHDYLQWIDEIISYVPFNPREEDEAFVFRRVSPIKLIMYKAKIRQPRDIGVCERGTRGNVLYKDNTEILANKNFAQGFFFMSMSQVAQVNCASIVLDVNSRTNAAVWIEHHCHRDLTGDRVGLYFKDFRPHDCFVYFKSVTYIEFRFYFSFKALLEVTLFGKEEVPKFIPNPYPVTESTYNWLPTYTNLRTTWFVPYTSWWWNM</sequence>
<reference evidence="4" key="1">
    <citation type="submission" date="2022-03" db="EMBL/GenBank/DDBJ databases">
        <authorList>
            <person name="Tunstrom K."/>
        </authorList>
    </citation>
    <scope>NUCLEOTIDE SEQUENCE</scope>
</reference>
<dbReference type="PANTHER" id="PTHR24256">
    <property type="entry name" value="TRYPTASE-RELATED"/>
    <property type="match status" value="1"/>
</dbReference>
<dbReference type="InterPro" id="IPR009003">
    <property type="entry name" value="Peptidase_S1_PA"/>
</dbReference>
<evidence type="ECO:0000313" key="4">
    <source>
        <dbReference type="EMBL" id="CAH2092545.1"/>
    </source>
</evidence>
<dbReference type="SMART" id="SM00020">
    <property type="entry name" value="Tryp_SPc"/>
    <property type="match status" value="1"/>
</dbReference>
<keyword evidence="5" id="KW-1185">Reference proteome</keyword>
<dbReference type="AlphaFoldDB" id="A0AAU9TZQ0"/>
<dbReference type="PROSITE" id="PS50240">
    <property type="entry name" value="TRYPSIN_DOM"/>
    <property type="match status" value="1"/>
</dbReference>
<evidence type="ECO:0000259" key="3">
    <source>
        <dbReference type="PROSITE" id="PS50240"/>
    </source>
</evidence>
<comment type="similarity">
    <text evidence="2">Belongs to the peptidase S1 family. CLIP subfamily.</text>
</comment>
<dbReference type="SUPFAM" id="SSF50494">
    <property type="entry name" value="Trypsin-like serine proteases"/>
    <property type="match status" value="1"/>
</dbReference>
<protein>
    <recommendedName>
        <fullName evidence="3">Peptidase S1 domain-containing protein</fullName>
    </recommendedName>
</protein>
<organism evidence="4 5">
    <name type="scientific">Euphydryas editha</name>
    <name type="common">Edith's checkerspot</name>
    <dbReference type="NCBI Taxonomy" id="104508"/>
    <lineage>
        <taxon>Eukaryota</taxon>
        <taxon>Metazoa</taxon>
        <taxon>Ecdysozoa</taxon>
        <taxon>Arthropoda</taxon>
        <taxon>Hexapoda</taxon>
        <taxon>Insecta</taxon>
        <taxon>Pterygota</taxon>
        <taxon>Neoptera</taxon>
        <taxon>Endopterygota</taxon>
        <taxon>Lepidoptera</taxon>
        <taxon>Glossata</taxon>
        <taxon>Ditrysia</taxon>
        <taxon>Papilionoidea</taxon>
        <taxon>Nymphalidae</taxon>
        <taxon>Nymphalinae</taxon>
        <taxon>Euphydryas</taxon>
    </lineage>
</organism>
<dbReference type="GO" id="GO:0004252">
    <property type="term" value="F:serine-type endopeptidase activity"/>
    <property type="evidence" value="ECO:0007669"/>
    <property type="project" value="InterPro"/>
</dbReference>